<sequence>MIHKRTTGEREKPAVAPVGHFGHQSKRDSSHCIFQNGAGNSRKSDVDRVRVRILRIWKSLDVRDDPVVTVISVLLLALSLNRDAWWTVGSWLKLSSAL</sequence>
<dbReference type="AlphaFoldDB" id="A0A409XGX2"/>
<gene>
    <name evidence="2" type="ORF">CVT25_009643</name>
</gene>
<protein>
    <submittedName>
        <fullName evidence="2">Uncharacterized protein</fullName>
    </submittedName>
</protein>
<evidence type="ECO:0000313" key="3">
    <source>
        <dbReference type="Proteomes" id="UP000283269"/>
    </source>
</evidence>
<dbReference type="InParanoid" id="A0A409XGX2"/>
<reference evidence="2 3" key="1">
    <citation type="journal article" date="2018" name="Evol. Lett.">
        <title>Horizontal gene cluster transfer increased hallucinogenic mushroom diversity.</title>
        <authorList>
            <person name="Reynolds H.T."/>
            <person name="Vijayakumar V."/>
            <person name="Gluck-Thaler E."/>
            <person name="Korotkin H.B."/>
            <person name="Matheny P.B."/>
            <person name="Slot J.C."/>
        </authorList>
    </citation>
    <scope>NUCLEOTIDE SEQUENCE [LARGE SCALE GENOMIC DNA]</scope>
    <source>
        <strain evidence="2 3">2631</strain>
    </source>
</reference>
<organism evidence="2 3">
    <name type="scientific">Psilocybe cyanescens</name>
    <dbReference type="NCBI Taxonomy" id="93625"/>
    <lineage>
        <taxon>Eukaryota</taxon>
        <taxon>Fungi</taxon>
        <taxon>Dikarya</taxon>
        <taxon>Basidiomycota</taxon>
        <taxon>Agaricomycotina</taxon>
        <taxon>Agaricomycetes</taxon>
        <taxon>Agaricomycetidae</taxon>
        <taxon>Agaricales</taxon>
        <taxon>Agaricineae</taxon>
        <taxon>Strophariaceae</taxon>
        <taxon>Psilocybe</taxon>
    </lineage>
</organism>
<comment type="caution">
    <text evidence="2">The sequence shown here is derived from an EMBL/GenBank/DDBJ whole genome shotgun (WGS) entry which is preliminary data.</text>
</comment>
<evidence type="ECO:0000256" key="1">
    <source>
        <dbReference type="SAM" id="MobiDB-lite"/>
    </source>
</evidence>
<proteinExistence type="predicted"/>
<evidence type="ECO:0000313" key="2">
    <source>
        <dbReference type="EMBL" id="PPQ90002.1"/>
    </source>
</evidence>
<feature type="compositionally biased region" description="Basic and acidic residues" evidence="1">
    <location>
        <begin position="1"/>
        <end position="13"/>
    </location>
</feature>
<feature type="region of interest" description="Disordered" evidence="1">
    <location>
        <begin position="1"/>
        <end position="43"/>
    </location>
</feature>
<keyword evidence="3" id="KW-1185">Reference proteome</keyword>
<dbReference type="EMBL" id="NHYD01001756">
    <property type="protein sequence ID" value="PPQ90002.1"/>
    <property type="molecule type" value="Genomic_DNA"/>
</dbReference>
<dbReference type="Proteomes" id="UP000283269">
    <property type="component" value="Unassembled WGS sequence"/>
</dbReference>
<accession>A0A409XGX2</accession>
<name>A0A409XGX2_PSICY</name>